<gene>
    <name evidence="4" type="ORF">DPMN_016939</name>
</gene>
<keyword evidence="5" id="KW-1185">Reference proteome</keyword>
<keyword evidence="1" id="KW-0175">Coiled coil</keyword>
<feature type="coiled-coil region" evidence="1">
    <location>
        <begin position="316"/>
        <end position="343"/>
    </location>
</feature>
<reference evidence="4" key="2">
    <citation type="submission" date="2020-11" db="EMBL/GenBank/DDBJ databases">
        <authorList>
            <person name="McCartney M.A."/>
            <person name="Auch B."/>
            <person name="Kono T."/>
            <person name="Mallez S."/>
            <person name="Becker A."/>
            <person name="Gohl D.M."/>
            <person name="Silverstein K.A.T."/>
            <person name="Koren S."/>
            <person name="Bechman K.B."/>
            <person name="Herman A."/>
            <person name="Abrahante J.E."/>
            <person name="Garbe J."/>
        </authorList>
    </citation>
    <scope>NUCLEOTIDE SEQUENCE</scope>
    <source>
        <strain evidence="4">Duluth1</strain>
        <tissue evidence="4">Whole animal</tissue>
    </source>
</reference>
<dbReference type="InterPro" id="IPR029071">
    <property type="entry name" value="Ubiquitin-like_domsf"/>
</dbReference>
<dbReference type="SMART" id="SM00580">
    <property type="entry name" value="PUG"/>
    <property type="match status" value="1"/>
</dbReference>
<evidence type="ECO:0000259" key="3">
    <source>
        <dbReference type="PROSITE" id="PS50033"/>
    </source>
</evidence>
<dbReference type="InterPro" id="IPR042774">
    <property type="entry name" value="UBXN6_PUB"/>
</dbReference>
<dbReference type="PANTHER" id="PTHR23153">
    <property type="entry name" value="UBX-RELATED"/>
    <property type="match status" value="1"/>
</dbReference>
<dbReference type="Pfam" id="PF00789">
    <property type="entry name" value="UBX"/>
    <property type="match status" value="1"/>
</dbReference>
<evidence type="ECO:0000313" key="5">
    <source>
        <dbReference type="Proteomes" id="UP000828390"/>
    </source>
</evidence>
<dbReference type="InterPro" id="IPR001012">
    <property type="entry name" value="UBX_dom"/>
</dbReference>
<dbReference type="AlphaFoldDB" id="A0A9D4NFI4"/>
<reference evidence="4" key="1">
    <citation type="journal article" date="2019" name="bioRxiv">
        <title>The Genome of the Zebra Mussel, Dreissena polymorpha: A Resource for Invasive Species Research.</title>
        <authorList>
            <person name="McCartney M.A."/>
            <person name="Auch B."/>
            <person name="Kono T."/>
            <person name="Mallez S."/>
            <person name="Zhang Y."/>
            <person name="Obille A."/>
            <person name="Becker A."/>
            <person name="Abrahante J.E."/>
            <person name="Garbe J."/>
            <person name="Badalamenti J.P."/>
            <person name="Herman A."/>
            <person name="Mangelson H."/>
            <person name="Liachko I."/>
            <person name="Sullivan S."/>
            <person name="Sone E.D."/>
            <person name="Koren S."/>
            <person name="Silverstein K.A.T."/>
            <person name="Beckman K.B."/>
            <person name="Gohl D.M."/>
        </authorList>
    </citation>
    <scope>NUCLEOTIDE SEQUENCE</scope>
    <source>
        <strain evidence="4">Duluth1</strain>
        <tissue evidence="4">Whole animal</tissue>
    </source>
</reference>
<comment type="caution">
    <text evidence="4">The sequence shown here is derived from an EMBL/GenBank/DDBJ whole genome shotgun (WGS) entry which is preliminary data.</text>
</comment>
<dbReference type="Pfam" id="PF09409">
    <property type="entry name" value="PUB"/>
    <property type="match status" value="1"/>
</dbReference>
<dbReference type="SMART" id="SM00166">
    <property type="entry name" value="UBX"/>
    <property type="match status" value="1"/>
</dbReference>
<feature type="region of interest" description="Disordered" evidence="2">
    <location>
        <begin position="16"/>
        <end position="73"/>
    </location>
</feature>
<accession>A0A9D4NFI4</accession>
<dbReference type="GO" id="GO:0005737">
    <property type="term" value="C:cytoplasm"/>
    <property type="evidence" value="ECO:0007669"/>
    <property type="project" value="TreeGrafter"/>
</dbReference>
<protein>
    <recommendedName>
        <fullName evidence="3">UBX domain-containing protein</fullName>
    </recommendedName>
</protein>
<feature type="compositionally biased region" description="Basic and acidic residues" evidence="2">
    <location>
        <begin position="16"/>
        <end position="32"/>
    </location>
</feature>
<dbReference type="SUPFAM" id="SSF54236">
    <property type="entry name" value="Ubiquitin-like"/>
    <property type="match status" value="1"/>
</dbReference>
<sequence length="464" mass="52725">MSFFKKFFQKKKLDVKFKKAGEGHRLNEERPSPSRQNVASNHGNQGASGASHQENPRPCSTASSRISSADYERSLSEEKRLAAEAALARSQAQNKKVPDSTMAAKARMRRELELEKKKLAEAQALAQRYSEPTEVVKDSAPMVTVLFTCPDIDAAVLPKDEMERHIEEFLLMQLAEEPEMASALMIATLNKDKEKVKVCVETLCKYLDNIISNPGEEKFRKIRMSNKAFVERIAPLRGTEEFLQAAGFQITSLPFEDRNEDFYEMDSEKASDQERLENLKSILVASEPIKPQLDRAMKVFTPSARATNFNIPDEFYAVSKEEMKKEQQRKQEAVEQLGMLRTKAMREREERKELLKYRYALIRVRFPDGVLLQGTFKASEKLSAVNEFIRQHLVNDWMPFTFCTQVGLKLDDENKTLAECGLTPAAVVNFQWDKTVMNEVTAQQGSSKSTSALKADILAKIQDM</sequence>
<dbReference type="PANTHER" id="PTHR23153:SF38">
    <property type="entry name" value="UBX DOMAIN-CONTAINING PROTEIN 6"/>
    <property type="match status" value="1"/>
</dbReference>
<dbReference type="InterPro" id="IPR018997">
    <property type="entry name" value="PUB_domain"/>
</dbReference>
<evidence type="ECO:0000256" key="2">
    <source>
        <dbReference type="SAM" id="MobiDB-lite"/>
    </source>
</evidence>
<dbReference type="PROSITE" id="PS50033">
    <property type="entry name" value="UBX"/>
    <property type="match status" value="1"/>
</dbReference>
<dbReference type="CDD" id="cd16119">
    <property type="entry name" value="UBX_UBXN6"/>
    <property type="match status" value="1"/>
</dbReference>
<proteinExistence type="predicted"/>
<feature type="compositionally biased region" description="Polar residues" evidence="2">
    <location>
        <begin position="33"/>
        <end position="67"/>
    </location>
</feature>
<evidence type="ECO:0000256" key="1">
    <source>
        <dbReference type="SAM" id="Coils"/>
    </source>
</evidence>
<feature type="region of interest" description="Disordered" evidence="2">
    <location>
        <begin position="86"/>
        <end position="107"/>
    </location>
</feature>
<feature type="domain" description="UBX" evidence="3">
    <location>
        <begin position="362"/>
        <end position="430"/>
    </location>
</feature>
<dbReference type="SUPFAM" id="SSF143503">
    <property type="entry name" value="PUG domain-like"/>
    <property type="match status" value="1"/>
</dbReference>
<dbReference type="Gene3D" id="1.20.58.2190">
    <property type="match status" value="1"/>
</dbReference>
<dbReference type="Proteomes" id="UP000828390">
    <property type="component" value="Unassembled WGS sequence"/>
</dbReference>
<organism evidence="4 5">
    <name type="scientific">Dreissena polymorpha</name>
    <name type="common">Zebra mussel</name>
    <name type="synonym">Mytilus polymorpha</name>
    <dbReference type="NCBI Taxonomy" id="45954"/>
    <lineage>
        <taxon>Eukaryota</taxon>
        <taxon>Metazoa</taxon>
        <taxon>Spiralia</taxon>
        <taxon>Lophotrochozoa</taxon>
        <taxon>Mollusca</taxon>
        <taxon>Bivalvia</taxon>
        <taxon>Autobranchia</taxon>
        <taxon>Heteroconchia</taxon>
        <taxon>Euheterodonta</taxon>
        <taxon>Imparidentia</taxon>
        <taxon>Neoheterodontei</taxon>
        <taxon>Myida</taxon>
        <taxon>Dreissenoidea</taxon>
        <taxon>Dreissenidae</taxon>
        <taxon>Dreissena</taxon>
    </lineage>
</organism>
<name>A0A9D4NFI4_DREPO</name>
<dbReference type="InterPro" id="IPR036339">
    <property type="entry name" value="PUB-like_dom_sf"/>
</dbReference>
<dbReference type="OrthoDB" id="49605at2759"/>
<dbReference type="Gene3D" id="3.10.20.90">
    <property type="entry name" value="Phosphatidylinositol 3-kinase Catalytic Subunit, Chain A, domain 1"/>
    <property type="match status" value="1"/>
</dbReference>
<evidence type="ECO:0000313" key="4">
    <source>
        <dbReference type="EMBL" id="KAH3892809.1"/>
    </source>
</evidence>
<dbReference type="CDD" id="cd10460">
    <property type="entry name" value="PUB_UBXD1"/>
    <property type="match status" value="1"/>
</dbReference>
<dbReference type="EMBL" id="JAIWYP010000001">
    <property type="protein sequence ID" value="KAH3892809.1"/>
    <property type="molecule type" value="Genomic_DNA"/>
</dbReference>